<evidence type="ECO:0000256" key="6">
    <source>
        <dbReference type="ARBA" id="ARBA00022574"/>
    </source>
</evidence>
<feature type="compositionally biased region" description="Polar residues" evidence="18">
    <location>
        <begin position="122"/>
        <end position="143"/>
    </location>
</feature>
<feature type="compositionally biased region" description="Low complexity" evidence="18">
    <location>
        <begin position="149"/>
        <end position="170"/>
    </location>
</feature>
<reference evidence="20" key="1">
    <citation type="submission" date="2020-05" db="UniProtKB">
        <authorList>
            <consortium name="EnsemblMetazoa"/>
        </authorList>
    </citation>
    <scope>IDENTIFICATION</scope>
    <source>
        <strain evidence="20">USDA</strain>
    </source>
</reference>
<feature type="compositionally biased region" description="Acidic residues" evidence="18">
    <location>
        <begin position="67"/>
        <end position="82"/>
    </location>
</feature>
<keyword evidence="13" id="KW-0234">DNA repair</keyword>
<keyword evidence="12" id="KW-0862">Zinc</keyword>
<evidence type="ECO:0000256" key="2">
    <source>
        <dbReference type="ARBA" id="ARBA00004496"/>
    </source>
</evidence>
<feature type="region of interest" description="Disordered" evidence="18">
    <location>
        <begin position="46"/>
        <end position="231"/>
    </location>
</feature>
<dbReference type="PROSITE" id="PS50089">
    <property type="entry name" value="ZF_RING_2"/>
    <property type="match status" value="1"/>
</dbReference>
<dbReference type="GO" id="GO:0061630">
    <property type="term" value="F:ubiquitin protein ligase activity"/>
    <property type="evidence" value="ECO:0007669"/>
    <property type="project" value="UniProtKB-EC"/>
</dbReference>
<organism evidence="20 21">
    <name type="scientific">Stomoxys calcitrans</name>
    <name type="common">Stable fly</name>
    <name type="synonym">Conops calcitrans</name>
    <dbReference type="NCBI Taxonomy" id="35570"/>
    <lineage>
        <taxon>Eukaryota</taxon>
        <taxon>Metazoa</taxon>
        <taxon>Ecdysozoa</taxon>
        <taxon>Arthropoda</taxon>
        <taxon>Hexapoda</taxon>
        <taxon>Insecta</taxon>
        <taxon>Pterygota</taxon>
        <taxon>Neoptera</taxon>
        <taxon>Endopterygota</taxon>
        <taxon>Diptera</taxon>
        <taxon>Brachycera</taxon>
        <taxon>Muscomorpha</taxon>
        <taxon>Muscoidea</taxon>
        <taxon>Muscidae</taxon>
        <taxon>Stomoxys</taxon>
    </lineage>
</organism>
<dbReference type="Proteomes" id="UP000095300">
    <property type="component" value="Unassembled WGS sequence"/>
</dbReference>
<evidence type="ECO:0000256" key="16">
    <source>
        <dbReference type="PROSITE-ProRule" id="PRU00175"/>
    </source>
</evidence>
<evidence type="ECO:0000256" key="13">
    <source>
        <dbReference type="ARBA" id="ARBA00023204"/>
    </source>
</evidence>
<sequence>MENDHDYVASGGSSPPNINIVRSRRNIMRLSTQALSNTDHNYVFAPVSSASSGSSITFSGNSRSVEEDLFLDDDDDNGDGDQDDGRSSEAGPSDGVSSQMSGDSSAPSEERPNGMNFPAEDSNGSSETNPSDGASNATSNVSTVEAESDTNSSEATTSAAVSSREIAANEAEAEAPVPSQNEPLQRFLNVINLDSPSPPKKRKRLSLEQSNKNGTPKVKSKSGSGDDDDEDDGLTCPICLDNWEMSGEHRLSSLKCGHLFGESCIRRWLQESARQSGLKVCPQCKTKAHPKDIRYLYAKRLRAIDRSEEHRMRDELNQERSKNHALELELATTKLSYAQVNQKIKLLEADNESLKLLLRKGGGSACSAATSLEVGKGMASLVTYKMFMEKNIELSREPGCRVMKYAEHHSALIVSQKSSLGLFLGYGLRFVDTPTFKPSNFLHTSIKMVRDISLSDDQQMLVVASMEQKAKLFDLRTLQAVSLFKPDERPIWSCAIARKESEYYLYLGSQHGSTYVYDIRYPETFLDEHQTEGGPVIQIESVPESSTFPCGGFIICKLTSLWFYENIQGGGVNATRLNVEGRLISMSYDSNNQTLLVQTRSCQRFVQARQILGRLTKVDNIPVFELNVTFFAYTNSPVMVRSTQIAVESNTLVAAYIQDKKLLSVYNASSEQCIQSLPVQEVVYDTCPVYVKNLTYLAALTESKCRLYKLTTST</sequence>
<comment type="catalytic activity">
    <reaction evidence="1">
        <text>S-ubiquitinyl-[E2 ubiquitin-conjugating enzyme]-L-cysteine + [acceptor protein]-L-lysine = [E2 ubiquitin-conjugating enzyme]-L-cysteine + N(6)-ubiquitinyl-[acceptor protein]-L-lysine.</text>
        <dbReference type="EC" id="2.3.2.27"/>
    </reaction>
</comment>
<dbReference type="GO" id="GO:0036297">
    <property type="term" value="P:interstrand cross-link repair"/>
    <property type="evidence" value="ECO:0007669"/>
    <property type="project" value="InterPro"/>
</dbReference>
<dbReference type="GO" id="GO:0005737">
    <property type="term" value="C:cytoplasm"/>
    <property type="evidence" value="ECO:0007669"/>
    <property type="project" value="UniProtKB-SubCell"/>
</dbReference>
<dbReference type="InterPro" id="IPR037381">
    <property type="entry name" value="RFWD3"/>
</dbReference>
<dbReference type="OrthoDB" id="5600418at2759"/>
<feature type="coiled-coil region" evidence="17">
    <location>
        <begin position="309"/>
        <end position="357"/>
    </location>
</feature>
<proteinExistence type="predicted"/>
<accession>A0A1I8QBR7</accession>
<evidence type="ECO:0000313" key="20">
    <source>
        <dbReference type="EnsemblMetazoa" id="SCAU015715-PA"/>
    </source>
</evidence>
<comment type="subcellular location">
    <subcellularLocation>
        <location evidence="2">Cytoplasm</location>
    </subcellularLocation>
    <subcellularLocation>
        <location evidence="15">Nucleus</location>
        <location evidence="15">Nuclear body</location>
    </subcellularLocation>
</comment>
<keyword evidence="14" id="KW-0539">Nucleus</keyword>
<keyword evidence="17" id="KW-0175">Coiled coil</keyword>
<keyword evidence="10 16" id="KW-0863">Zinc-finger</keyword>
<dbReference type="STRING" id="35570.A0A1I8QBR7"/>
<feature type="domain" description="RING-type" evidence="19">
    <location>
        <begin position="236"/>
        <end position="285"/>
    </location>
</feature>
<evidence type="ECO:0000256" key="18">
    <source>
        <dbReference type="SAM" id="MobiDB-lite"/>
    </source>
</evidence>
<dbReference type="AlphaFoldDB" id="A0A1I8QBR7"/>
<dbReference type="CDD" id="cd16450">
    <property type="entry name" value="mRING-C3HGC3_RFWD3"/>
    <property type="match status" value="1"/>
</dbReference>
<name>A0A1I8QBR7_STOCA</name>
<dbReference type="SUPFAM" id="SSF50978">
    <property type="entry name" value="WD40 repeat-like"/>
    <property type="match status" value="1"/>
</dbReference>
<keyword evidence="21" id="KW-1185">Reference proteome</keyword>
<evidence type="ECO:0000256" key="11">
    <source>
        <dbReference type="ARBA" id="ARBA00022786"/>
    </source>
</evidence>
<dbReference type="InterPro" id="IPR056527">
    <property type="entry name" value="WD40_RFWD3"/>
</dbReference>
<keyword evidence="6" id="KW-0853">WD repeat</keyword>
<feature type="compositionally biased region" description="Polar residues" evidence="18">
    <location>
        <begin position="95"/>
        <end position="107"/>
    </location>
</feature>
<dbReference type="Pfam" id="PF23419">
    <property type="entry name" value="WD40_RFWD3"/>
    <property type="match status" value="1"/>
</dbReference>
<evidence type="ECO:0000256" key="5">
    <source>
        <dbReference type="ARBA" id="ARBA00022490"/>
    </source>
</evidence>
<dbReference type="SMART" id="SM00184">
    <property type="entry name" value="RING"/>
    <property type="match status" value="1"/>
</dbReference>
<evidence type="ECO:0000256" key="3">
    <source>
        <dbReference type="ARBA" id="ARBA00004906"/>
    </source>
</evidence>
<evidence type="ECO:0000256" key="7">
    <source>
        <dbReference type="ARBA" id="ARBA00022679"/>
    </source>
</evidence>
<dbReference type="PANTHER" id="PTHR16047">
    <property type="entry name" value="RFWD3 PROTEIN"/>
    <property type="match status" value="1"/>
</dbReference>
<dbReference type="InterPro" id="IPR001841">
    <property type="entry name" value="Znf_RING"/>
</dbReference>
<dbReference type="EC" id="2.3.2.27" evidence="4"/>
<keyword evidence="10 16" id="KW-0479">Metal-binding</keyword>
<protein>
    <recommendedName>
        <fullName evidence="4">RING-type E3 ubiquitin transferase</fullName>
        <ecNumber evidence="4">2.3.2.27</ecNumber>
    </recommendedName>
</protein>
<dbReference type="Gene3D" id="3.30.40.10">
    <property type="entry name" value="Zinc/RING finger domain, C3HC4 (zinc finger)"/>
    <property type="match status" value="1"/>
</dbReference>
<dbReference type="GO" id="GO:0008270">
    <property type="term" value="F:zinc ion binding"/>
    <property type="evidence" value="ECO:0007669"/>
    <property type="project" value="UniProtKB-KW"/>
</dbReference>
<dbReference type="GO" id="GO:0016567">
    <property type="term" value="P:protein ubiquitination"/>
    <property type="evidence" value="ECO:0007669"/>
    <property type="project" value="InterPro"/>
</dbReference>
<keyword evidence="11" id="KW-0833">Ubl conjugation pathway</keyword>
<dbReference type="GO" id="GO:0016604">
    <property type="term" value="C:nuclear body"/>
    <property type="evidence" value="ECO:0007669"/>
    <property type="project" value="UniProtKB-SubCell"/>
</dbReference>
<evidence type="ECO:0000256" key="1">
    <source>
        <dbReference type="ARBA" id="ARBA00000900"/>
    </source>
</evidence>
<dbReference type="VEuPathDB" id="VectorBase:SCAU015715"/>
<evidence type="ECO:0000256" key="14">
    <source>
        <dbReference type="ARBA" id="ARBA00023242"/>
    </source>
</evidence>
<dbReference type="EnsemblMetazoa" id="SCAU015715-RA">
    <property type="protein sequence ID" value="SCAU015715-PA"/>
    <property type="gene ID" value="SCAU015715"/>
</dbReference>
<keyword evidence="9" id="KW-0227">DNA damage</keyword>
<dbReference type="Pfam" id="PF13639">
    <property type="entry name" value="zf-RING_2"/>
    <property type="match status" value="1"/>
</dbReference>
<evidence type="ECO:0000259" key="19">
    <source>
        <dbReference type="PROSITE" id="PS50089"/>
    </source>
</evidence>
<keyword evidence="8" id="KW-0677">Repeat</keyword>
<evidence type="ECO:0000256" key="17">
    <source>
        <dbReference type="SAM" id="Coils"/>
    </source>
</evidence>
<dbReference type="InterPro" id="IPR013083">
    <property type="entry name" value="Znf_RING/FYVE/PHD"/>
</dbReference>
<evidence type="ECO:0000256" key="12">
    <source>
        <dbReference type="ARBA" id="ARBA00022833"/>
    </source>
</evidence>
<gene>
    <name evidence="20" type="primary">106089337</name>
</gene>
<evidence type="ECO:0000256" key="15">
    <source>
        <dbReference type="ARBA" id="ARBA00034306"/>
    </source>
</evidence>
<feature type="compositionally biased region" description="Low complexity" evidence="18">
    <location>
        <begin position="48"/>
        <end position="63"/>
    </location>
</feature>
<dbReference type="KEGG" id="scac:106089337"/>
<evidence type="ECO:0000313" key="21">
    <source>
        <dbReference type="Proteomes" id="UP000095300"/>
    </source>
</evidence>
<evidence type="ECO:0000256" key="4">
    <source>
        <dbReference type="ARBA" id="ARBA00012483"/>
    </source>
</evidence>
<evidence type="ECO:0000256" key="8">
    <source>
        <dbReference type="ARBA" id="ARBA00022737"/>
    </source>
</evidence>
<dbReference type="InterPro" id="IPR036322">
    <property type="entry name" value="WD40_repeat_dom_sf"/>
</dbReference>
<dbReference type="SUPFAM" id="SSF57850">
    <property type="entry name" value="RING/U-box"/>
    <property type="match status" value="1"/>
</dbReference>
<comment type="pathway">
    <text evidence="3">Protein modification; protein ubiquitination.</text>
</comment>
<dbReference type="Gene3D" id="2.130.10.10">
    <property type="entry name" value="YVTN repeat-like/Quinoprotein amine dehydrogenase"/>
    <property type="match status" value="1"/>
</dbReference>
<dbReference type="InterPro" id="IPR015943">
    <property type="entry name" value="WD40/YVTN_repeat-like_dom_sf"/>
</dbReference>
<keyword evidence="5" id="KW-0963">Cytoplasm</keyword>
<keyword evidence="7" id="KW-0808">Transferase</keyword>
<dbReference type="PANTHER" id="PTHR16047:SF7">
    <property type="entry name" value="E3 UBIQUITIN-PROTEIN LIGASE RFWD3"/>
    <property type="match status" value="1"/>
</dbReference>
<evidence type="ECO:0000256" key="10">
    <source>
        <dbReference type="ARBA" id="ARBA00022771"/>
    </source>
</evidence>
<evidence type="ECO:0000256" key="9">
    <source>
        <dbReference type="ARBA" id="ARBA00022763"/>
    </source>
</evidence>